<evidence type="ECO:0000313" key="1">
    <source>
        <dbReference type="EMBL" id="BBP91734.1"/>
    </source>
</evidence>
<protein>
    <submittedName>
        <fullName evidence="1">Uncharacterized protein</fullName>
    </submittedName>
</protein>
<organism evidence="1 2">
    <name type="scientific">Bacillus safensis</name>
    <dbReference type="NCBI Taxonomy" id="561879"/>
    <lineage>
        <taxon>Bacteria</taxon>
        <taxon>Bacillati</taxon>
        <taxon>Bacillota</taxon>
        <taxon>Bacilli</taxon>
        <taxon>Bacillales</taxon>
        <taxon>Bacillaceae</taxon>
        <taxon>Bacillus</taxon>
    </lineage>
</organism>
<dbReference type="AlphaFoldDB" id="A0A5S9MHV0"/>
<reference evidence="1 2" key="1">
    <citation type="submission" date="2019-12" db="EMBL/GenBank/DDBJ databases">
        <title>Full genome sequence of a Bacillus safensis strain isolated from commercially available natto in Indonesia.</title>
        <authorList>
            <person name="Yoshida M."/>
            <person name="Uomi M."/>
            <person name="Waturangi D."/>
            <person name="Ekaputri J.J."/>
            <person name="Setiamarga D.H.E."/>
        </authorList>
    </citation>
    <scope>NUCLEOTIDE SEQUENCE [LARGE SCALE GENOMIC DNA]</scope>
    <source>
        <strain evidence="1 2">IDN1</strain>
    </source>
</reference>
<gene>
    <name evidence="1" type="ORF">BsIDN1_53520</name>
</gene>
<proteinExistence type="predicted"/>
<dbReference type="EMBL" id="AP021906">
    <property type="protein sequence ID" value="BBP91734.1"/>
    <property type="molecule type" value="Genomic_DNA"/>
</dbReference>
<evidence type="ECO:0000313" key="2">
    <source>
        <dbReference type="Proteomes" id="UP000464658"/>
    </source>
</evidence>
<accession>A0A5S9MHV0</accession>
<sequence length="79" mass="9543">MKKNRPRYLNQKLSDIEPSLSGFVLLLGVPKVYEQLAHHNVFFFPEDYEQEFKDIFFRKNSCLKTRRYTYAIQVIQNQL</sequence>
<name>A0A5S9MHV0_BACIA</name>
<dbReference type="Proteomes" id="UP000464658">
    <property type="component" value="Chromosome"/>
</dbReference>